<reference evidence="2" key="1">
    <citation type="submission" date="2018-06" db="EMBL/GenBank/DDBJ databases">
        <authorList>
            <person name="Zhirakovskaya E."/>
        </authorList>
    </citation>
    <scope>NUCLEOTIDE SEQUENCE</scope>
</reference>
<sequence>MSPKVSEKFKQGTTQGHLKVYRSKLSTINKKAPDPKDKSGKKTMAVTEEKWTRNDNAIYIIMCWKFKYIAKARHKHTFQQLEGAPSSRKQIIEVPSNQLKHLIKEDSKTTGSSNPDRRPPHLVYTITKEYRKKNKQTKQEYDVQEGTLDIGLKTAGKFIPFPNFGKILIFTAVDKFPEKKNIVIQIPTFRIKQLNYIKQTAYTGIWFKVYEPPISQGVSSTLVAEILPNSRFIHVGNTSDGCATVQGTGQYKKWDKIVK</sequence>
<name>A0A3B0YMI3_9ZZZZ</name>
<feature type="region of interest" description="Disordered" evidence="1">
    <location>
        <begin position="1"/>
        <end position="43"/>
    </location>
</feature>
<dbReference type="AlphaFoldDB" id="A0A3B0YMI3"/>
<feature type="compositionally biased region" description="Basic and acidic residues" evidence="1">
    <location>
        <begin position="1"/>
        <end position="10"/>
    </location>
</feature>
<proteinExistence type="predicted"/>
<evidence type="ECO:0000313" key="2">
    <source>
        <dbReference type="EMBL" id="VAW77870.1"/>
    </source>
</evidence>
<protein>
    <submittedName>
        <fullName evidence="2">Uncharacterized protein</fullName>
    </submittedName>
</protein>
<gene>
    <name evidence="2" type="ORF">MNBD_GAMMA12-2204</name>
</gene>
<evidence type="ECO:0000256" key="1">
    <source>
        <dbReference type="SAM" id="MobiDB-lite"/>
    </source>
</evidence>
<feature type="compositionally biased region" description="Basic and acidic residues" evidence="1">
    <location>
        <begin position="31"/>
        <end position="40"/>
    </location>
</feature>
<organism evidence="2">
    <name type="scientific">hydrothermal vent metagenome</name>
    <dbReference type="NCBI Taxonomy" id="652676"/>
    <lineage>
        <taxon>unclassified sequences</taxon>
        <taxon>metagenomes</taxon>
        <taxon>ecological metagenomes</taxon>
    </lineage>
</organism>
<dbReference type="EMBL" id="UOFL01000141">
    <property type="protein sequence ID" value="VAW77870.1"/>
    <property type="molecule type" value="Genomic_DNA"/>
</dbReference>
<accession>A0A3B0YMI3</accession>